<proteinExistence type="inferred from homology"/>
<dbReference type="InterPro" id="IPR012340">
    <property type="entry name" value="NA-bd_OB-fold"/>
</dbReference>
<dbReference type="InterPro" id="IPR011344">
    <property type="entry name" value="ssDNA-bd"/>
</dbReference>
<dbReference type="Pfam" id="PF00436">
    <property type="entry name" value="SSB"/>
    <property type="match status" value="1"/>
</dbReference>
<organism evidence="4 5">
    <name type="scientific">Youxingia wuxianensis</name>
    <dbReference type="NCBI Taxonomy" id="2763678"/>
    <lineage>
        <taxon>Bacteria</taxon>
        <taxon>Bacillati</taxon>
        <taxon>Bacillota</taxon>
        <taxon>Clostridia</taxon>
        <taxon>Eubacteriales</taxon>
        <taxon>Oscillospiraceae</taxon>
        <taxon>Youxingia</taxon>
    </lineage>
</organism>
<evidence type="ECO:0000256" key="2">
    <source>
        <dbReference type="HAMAP-Rule" id="MF_00984"/>
    </source>
</evidence>
<keyword evidence="5" id="KW-1185">Reference proteome</keyword>
<dbReference type="GO" id="GO:0006260">
    <property type="term" value="P:DNA replication"/>
    <property type="evidence" value="ECO:0007669"/>
    <property type="project" value="InterPro"/>
</dbReference>
<gene>
    <name evidence="4" type="ORF">H8705_05165</name>
</gene>
<comment type="caution">
    <text evidence="4">The sequence shown here is derived from an EMBL/GenBank/DDBJ whole genome shotgun (WGS) entry which is preliminary data.</text>
</comment>
<dbReference type="NCBIfam" id="TIGR00621">
    <property type="entry name" value="ssb"/>
    <property type="match status" value="1"/>
</dbReference>
<reference evidence="4" key="1">
    <citation type="submission" date="2020-08" db="EMBL/GenBank/DDBJ databases">
        <title>Genome public.</title>
        <authorList>
            <person name="Liu C."/>
            <person name="Sun Q."/>
        </authorList>
    </citation>
    <scope>NUCLEOTIDE SEQUENCE</scope>
    <source>
        <strain evidence="4">NSJ-64</strain>
    </source>
</reference>
<dbReference type="PROSITE" id="PS50935">
    <property type="entry name" value="SSB"/>
    <property type="match status" value="1"/>
</dbReference>
<evidence type="ECO:0000313" key="4">
    <source>
        <dbReference type="EMBL" id="MBC8584968.1"/>
    </source>
</evidence>
<dbReference type="PANTHER" id="PTHR10302">
    <property type="entry name" value="SINGLE-STRANDED DNA-BINDING PROTEIN"/>
    <property type="match status" value="1"/>
</dbReference>
<dbReference type="GO" id="GO:0003697">
    <property type="term" value="F:single-stranded DNA binding"/>
    <property type="evidence" value="ECO:0007669"/>
    <property type="project" value="UniProtKB-UniRule"/>
</dbReference>
<sequence>MLNRAILMGRLTADPELRQTPNGVSVVSFSVAVDRNFGGRDGNRQTDFINCVAWRQTAEFIAKYFAKGRMIALEGSIQTRNYEDKSGNKRTAVEVVVDAAYFADSKPAGGVAPTAFTAAPSPAEPAVSYASGDVGDFSEMAADSDDLPF</sequence>
<dbReference type="CDD" id="cd04496">
    <property type="entry name" value="SSB_OBF"/>
    <property type="match status" value="1"/>
</dbReference>
<dbReference type="Proteomes" id="UP000623678">
    <property type="component" value="Unassembled WGS sequence"/>
</dbReference>
<evidence type="ECO:0000313" key="5">
    <source>
        <dbReference type="Proteomes" id="UP000623678"/>
    </source>
</evidence>
<comment type="subunit">
    <text evidence="2">Homotetramer.</text>
</comment>
<dbReference type="RefSeq" id="WP_262394752.1">
    <property type="nucleotide sequence ID" value="NZ_JACRTD010000003.1"/>
</dbReference>
<name>A0A926IHR8_9FIRM</name>
<comment type="caution">
    <text evidence="2">Lacks conserved residue(s) required for the propagation of feature annotation.</text>
</comment>
<evidence type="ECO:0000256" key="1">
    <source>
        <dbReference type="ARBA" id="ARBA00023125"/>
    </source>
</evidence>
<keyword evidence="1 2" id="KW-0238">DNA-binding</keyword>
<evidence type="ECO:0000256" key="3">
    <source>
        <dbReference type="RuleBase" id="RU000524"/>
    </source>
</evidence>
<dbReference type="AlphaFoldDB" id="A0A926IHR8"/>
<dbReference type="EMBL" id="JACRTD010000003">
    <property type="protein sequence ID" value="MBC8584968.1"/>
    <property type="molecule type" value="Genomic_DNA"/>
</dbReference>
<dbReference type="GO" id="GO:0009295">
    <property type="term" value="C:nucleoid"/>
    <property type="evidence" value="ECO:0007669"/>
    <property type="project" value="TreeGrafter"/>
</dbReference>
<dbReference type="Gene3D" id="2.40.50.140">
    <property type="entry name" value="Nucleic acid-binding proteins"/>
    <property type="match status" value="1"/>
</dbReference>
<dbReference type="InterPro" id="IPR000424">
    <property type="entry name" value="Primosome_PriB/ssb"/>
</dbReference>
<dbReference type="HAMAP" id="MF_00984">
    <property type="entry name" value="SSB"/>
    <property type="match status" value="1"/>
</dbReference>
<accession>A0A926IHR8</accession>
<dbReference type="PANTHER" id="PTHR10302:SF27">
    <property type="entry name" value="SINGLE-STRANDED DNA-BINDING PROTEIN"/>
    <property type="match status" value="1"/>
</dbReference>
<dbReference type="SUPFAM" id="SSF50249">
    <property type="entry name" value="Nucleic acid-binding proteins"/>
    <property type="match status" value="1"/>
</dbReference>
<protein>
    <recommendedName>
        <fullName evidence="2 3">Single-stranded DNA-binding protein</fullName>
        <shortName evidence="2">SSB</shortName>
    </recommendedName>
</protein>